<reference evidence="4" key="1">
    <citation type="submission" date="2016-04" db="EMBL/GenBank/DDBJ databases">
        <authorList>
            <person name="Evans L.H."/>
            <person name="Alamgir A."/>
            <person name="Owens N."/>
            <person name="Weber N.D."/>
            <person name="Virtaneva K."/>
            <person name="Barbian K."/>
            <person name="Babar A."/>
            <person name="Rosenke K."/>
        </authorList>
    </citation>
    <scope>NUCLEOTIDE SEQUENCE [LARGE SCALE GENOMIC DNA]</scope>
    <source>
        <strain evidence="4">CBS 101.48</strain>
    </source>
</reference>
<dbReference type="PROSITE" id="PS51363">
    <property type="entry name" value="W2"/>
    <property type="match status" value="1"/>
</dbReference>
<dbReference type="Pfam" id="PF02020">
    <property type="entry name" value="W2"/>
    <property type="match status" value="1"/>
</dbReference>
<dbReference type="AlphaFoldDB" id="A0A168PJM0"/>
<dbReference type="Proteomes" id="UP000078561">
    <property type="component" value="Unassembled WGS sequence"/>
</dbReference>
<organism evidence="4">
    <name type="scientific">Absidia glauca</name>
    <name type="common">Pin mould</name>
    <dbReference type="NCBI Taxonomy" id="4829"/>
    <lineage>
        <taxon>Eukaryota</taxon>
        <taxon>Fungi</taxon>
        <taxon>Fungi incertae sedis</taxon>
        <taxon>Mucoromycota</taxon>
        <taxon>Mucoromycotina</taxon>
        <taxon>Mucoromycetes</taxon>
        <taxon>Mucorales</taxon>
        <taxon>Cunninghamellaceae</taxon>
        <taxon>Absidia</taxon>
    </lineage>
</organism>
<feature type="compositionally biased region" description="Acidic residues" evidence="2">
    <location>
        <begin position="227"/>
        <end position="237"/>
    </location>
</feature>
<feature type="compositionally biased region" description="Acidic residues" evidence="2">
    <location>
        <begin position="479"/>
        <end position="516"/>
    </location>
</feature>
<gene>
    <name evidence="4" type="primary">ABSGL_08308.1 scaffold 9741</name>
</gene>
<dbReference type="STRING" id="4829.A0A168PJM0"/>
<sequence length="552" mass="62958">MPLSLSIVDFSGALIATNNHHPSSTTTSAALAKQLPFGTASTIYRLPILKQSDPHNRQSPLEIGFYRMSAVDMLRHQYDLNEGMEPHKHYSFEDHYSMSSLESSNSSVSSPPSPPPNKPKSKKQSYGRLIREIRRLRSENATLHNSVTILKEDLRHEKESRQIAEQVHRKYFEDSIDQHTQLELEIMDQQDELATLRSQLRNITASTASTSNSSYATPLMFFGADTPEADDYDDETTAIDHDNSNTPSSPSIYDQITDDDNDDDHDDDDKQLEGNSDITGDKQDKHAADDQFENLAVSYLRQALVSNLTSARANLEFDDLMLKYDPSPDRILRTLADAFLGWLCDTIQSTHPTTPTAVTTTEDDQAVARLMATHIQDVFLHFWKAILERYLHNYNDQCQFLHQTECRLQHDTTTCQQYVIQNFHRLLVMFYKYDIVDGDAVTTWWHTLPSTLLLSTDQQECVTDRLRDVTRKFVEWIDEDDGDDDDNDDDGTTNNDLDDDDLDDDDLDDDLDDDASDLVSPTFEDDIGPDYTLPTTTPAHQERKKKFVTIQL</sequence>
<dbReference type="PANTHER" id="PTHR45887">
    <property type="entry name" value="TRANSLATION INITIATION FACTOR EIF-2B SUBUNIT EPSILON"/>
    <property type="match status" value="1"/>
</dbReference>
<dbReference type="GO" id="GO:0005851">
    <property type="term" value="C:eukaryotic translation initiation factor 2B complex"/>
    <property type="evidence" value="ECO:0007669"/>
    <property type="project" value="TreeGrafter"/>
</dbReference>
<feature type="region of interest" description="Disordered" evidence="2">
    <location>
        <begin position="226"/>
        <end position="285"/>
    </location>
</feature>
<dbReference type="InterPro" id="IPR016024">
    <property type="entry name" value="ARM-type_fold"/>
</dbReference>
<evidence type="ECO:0000313" key="5">
    <source>
        <dbReference type="Proteomes" id="UP000078561"/>
    </source>
</evidence>
<evidence type="ECO:0000259" key="3">
    <source>
        <dbReference type="PROSITE" id="PS51363"/>
    </source>
</evidence>
<feature type="compositionally biased region" description="Polar residues" evidence="2">
    <location>
        <begin position="244"/>
        <end position="254"/>
    </location>
</feature>
<keyword evidence="5" id="KW-1185">Reference proteome</keyword>
<accession>A0A168PJM0</accession>
<dbReference type="Gene3D" id="1.25.40.180">
    <property type="match status" value="1"/>
</dbReference>
<feature type="coiled-coil region" evidence="1">
    <location>
        <begin position="179"/>
        <end position="206"/>
    </location>
</feature>
<proteinExistence type="predicted"/>
<dbReference type="PANTHER" id="PTHR45887:SF1">
    <property type="entry name" value="TRANSLATION INITIATION FACTOR EIF-2B SUBUNIT EPSILON"/>
    <property type="match status" value="1"/>
</dbReference>
<feature type="compositionally biased region" description="Acidic residues" evidence="2">
    <location>
        <begin position="256"/>
        <end position="270"/>
    </location>
</feature>
<dbReference type="InParanoid" id="A0A168PJM0"/>
<dbReference type="GO" id="GO:0031369">
    <property type="term" value="F:translation initiation factor binding"/>
    <property type="evidence" value="ECO:0007669"/>
    <property type="project" value="TreeGrafter"/>
</dbReference>
<feature type="compositionally biased region" description="Basic residues" evidence="2">
    <location>
        <begin position="542"/>
        <end position="552"/>
    </location>
</feature>
<dbReference type="GO" id="GO:0003743">
    <property type="term" value="F:translation initiation factor activity"/>
    <property type="evidence" value="ECO:0007669"/>
    <property type="project" value="TreeGrafter"/>
</dbReference>
<dbReference type="InterPro" id="IPR003307">
    <property type="entry name" value="W2_domain"/>
</dbReference>
<feature type="region of interest" description="Disordered" evidence="2">
    <location>
        <begin position="100"/>
        <end position="126"/>
    </location>
</feature>
<feature type="region of interest" description="Disordered" evidence="2">
    <location>
        <begin position="479"/>
        <end position="552"/>
    </location>
</feature>
<dbReference type="EMBL" id="LT553855">
    <property type="protein sequence ID" value="SAM02515.1"/>
    <property type="molecule type" value="Genomic_DNA"/>
</dbReference>
<evidence type="ECO:0000256" key="2">
    <source>
        <dbReference type="SAM" id="MobiDB-lite"/>
    </source>
</evidence>
<dbReference type="GO" id="GO:0005085">
    <property type="term" value="F:guanyl-nucleotide exchange factor activity"/>
    <property type="evidence" value="ECO:0007669"/>
    <property type="project" value="TreeGrafter"/>
</dbReference>
<evidence type="ECO:0000256" key="1">
    <source>
        <dbReference type="SAM" id="Coils"/>
    </source>
</evidence>
<dbReference type="SUPFAM" id="SSF48371">
    <property type="entry name" value="ARM repeat"/>
    <property type="match status" value="1"/>
</dbReference>
<protein>
    <recommendedName>
        <fullName evidence="3">W2 domain-containing protein</fullName>
    </recommendedName>
</protein>
<feature type="compositionally biased region" description="Low complexity" evidence="2">
    <location>
        <begin position="100"/>
        <end position="110"/>
    </location>
</feature>
<evidence type="ECO:0000313" key="4">
    <source>
        <dbReference type="EMBL" id="SAM02515.1"/>
    </source>
</evidence>
<dbReference type="InterPro" id="IPR051956">
    <property type="entry name" value="eIF2B_epsilon"/>
</dbReference>
<feature type="domain" description="W2" evidence="3">
    <location>
        <begin position="281"/>
        <end position="487"/>
    </location>
</feature>
<dbReference type="OrthoDB" id="2290605at2759"/>
<name>A0A168PJM0_ABSGL</name>
<keyword evidence="1" id="KW-0175">Coiled coil</keyword>